<dbReference type="EMBL" id="UGQU01000003">
    <property type="protein sequence ID" value="STZ63899.1"/>
    <property type="molecule type" value="Genomic_DNA"/>
</dbReference>
<evidence type="ECO:0000313" key="1">
    <source>
        <dbReference type="EMBL" id="STZ63899.1"/>
    </source>
</evidence>
<organism evidence="1 2">
    <name type="scientific">Moraxella lacunata</name>
    <dbReference type="NCBI Taxonomy" id="477"/>
    <lineage>
        <taxon>Bacteria</taxon>
        <taxon>Pseudomonadati</taxon>
        <taxon>Pseudomonadota</taxon>
        <taxon>Gammaproteobacteria</taxon>
        <taxon>Moraxellales</taxon>
        <taxon>Moraxellaceae</taxon>
        <taxon>Moraxella</taxon>
    </lineage>
</organism>
<dbReference type="Proteomes" id="UP000254437">
    <property type="component" value="Unassembled WGS sequence"/>
</dbReference>
<name>A0A378TSU0_MORLA</name>
<sequence length="50" mass="6000">MKIKFTVYVGNKEYSKVVEFANDVSTDEIEQAFYDWKAGLFYSFWEQCDE</sequence>
<gene>
    <name evidence="1" type="ORF">NCTC10359_02341</name>
</gene>
<reference evidence="1 2" key="1">
    <citation type="submission" date="2018-06" db="EMBL/GenBank/DDBJ databases">
        <authorList>
            <consortium name="Pathogen Informatics"/>
            <person name="Doyle S."/>
        </authorList>
    </citation>
    <scope>NUCLEOTIDE SEQUENCE [LARGE SCALE GENOMIC DNA]</scope>
    <source>
        <strain evidence="1 2">NCTC10359</strain>
    </source>
</reference>
<protein>
    <submittedName>
        <fullName evidence="1">Uncharacterized protein</fullName>
    </submittedName>
</protein>
<proteinExistence type="predicted"/>
<dbReference type="RefSeq" id="WP_181814441.1">
    <property type="nucleotide sequence ID" value="NZ_UGQU01000003.1"/>
</dbReference>
<accession>A0A378TSU0</accession>
<dbReference type="AlphaFoldDB" id="A0A378TSU0"/>
<evidence type="ECO:0000313" key="2">
    <source>
        <dbReference type="Proteomes" id="UP000254437"/>
    </source>
</evidence>